<dbReference type="InterPro" id="IPR052019">
    <property type="entry name" value="F420H2_bilvrd_red/Heme_oxyg"/>
</dbReference>
<dbReference type="AlphaFoldDB" id="A0A1I2HRS3"/>
<evidence type="ECO:0000259" key="2">
    <source>
        <dbReference type="Pfam" id="PF01243"/>
    </source>
</evidence>
<evidence type="ECO:0000313" key="4">
    <source>
        <dbReference type="Proteomes" id="UP000181942"/>
    </source>
</evidence>
<dbReference type="GO" id="GO:0016627">
    <property type="term" value="F:oxidoreductase activity, acting on the CH-CH group of donors"/>
    <property type="evidence" value="ECO:0007669"/>
    <property type="project" value="TreeGrafter"/>
</dbReference>
<dbReference type="Proteomes" id="UP000181942">
    <property type="component" value="Unassembled WGS sequence"/>
</dbReference>
<dbReference type="PANTHER" id="PTHR35176:SF2">
    <property type="entry name" value="F420H(2)-DEPENDENT REDUCTASE RV1155"/>
    <property type="match status" value="1"/>
</dbReference>
<accession>A0A1I2HRS3</accession>
<dbReference type="RefSeq" id="WP_075028163.1">
    <property type="nucleotide sequence ID" value="NZ_FONR01000005.1"/>
</dbReference>
<evidence type="ECO:0000313" key="3">
    <source>
        <dbReference type="EMBL" id="SFF32814.1"/>
    </source>
</evidence>
<dbReference type="SUPFAM" id="SSF50475">
    <property type="entry name" value="FMN-binding split barrel"/>
    <property type="match status" value="1"/>
</dbReference>
<dbReference type="Gene3D" id="2.30.110.10">
    <property type="entry name" value="Electron Transport, Fmn-binding Protein, Chain A"/>
    <property type="match status" value="1"/>
</dbReference>
<sequence length="148" mass="16905">MPDMDEEEARRRFVAARVARLATVDAEGRPHLVPLVFAARGGEIVTAVDHKPKRSRRLRRLSNIAAHSAVCLLVDAYDEDWERLWWVRADGDARVLPPGTQDEYTAAIDLLREKYAQYRQRPPDGPVIAVTVHRWHGWRATLEPGPEH</sequence>
<dbReference type="InterPro" id="IPR012349">
    <property type="entry name" value="Split_barrel_FMN-bd"/>
</dbReference>
<proteinExistence type="predicted"/>
<organism evidence="3 4">
    <name type="scientific">Streptomyces mirabilis</name>
    <dbReference type="NCBI Taxonomy" id="68239"/>
    <lineage>
        <taxon>Bacteria</taxon>
        <taxon>Bacillati</taxon>
        <taxon>Actinomycetota</taxon>
        <taxon>Actinomycetes</taxon>
        <taxon>Kitasatosporales</taxon>
        <taxon>Streptomycetaceae</taxon>
        <taxon>Streptomyces</taxon>
    </lineage>
</organism>
<evidence type="ECO:0000256" key="1">
    <source>
        <dbReference type="ARBA" id="ARBA00023002"/>
    </source>
</evidence>
<reference evidence="3 4" key="1">
    <citation type="submission" date="2016-10" db="EMBL/GenBank/DDBJ databases">
        <authorList>
            <person name="de Groot N.N."/>
        </authorList>
    </citation>
    <scope>NUCLEOTIDE SEQUENCE [LARGE SCALE GENOMIC DNA]</scope>
    <source>
        <strain evidence="3 4">OK461</strain>
    </source>
</reference>
<dbReference type="InterPro" id="IPR019967">
    <property type="entry name" value="F420-dep_enz_PPOX_Rv0121"/>
</dbReference>
<dbReference type="GO" id="GO:0005829">
    <property type="term" value="C:cytosol"/>
    <property type="evidence" value="ECO:0007669"/>
    <property type="project" value="TreeGrafter"/>
</dbReference>
<dbReference type="Pfam" id="PF01243">
    <property type="entry name" value="PNPOx_N"/>
    <property type="match status" value="1"/>
</dbReference>
<keyword evidence="1" id="KW-0560">Oxidoreductase</keyword>
<gene>
    <name evidence="3" type="ORF">SAMN02787118_105381</name>
</gene>
<dbReference type="EMBL" id="FONR01000005">
    <property type="protein sequence ID" value="SFF32814.1"/>
    <property type="molecule type" value="Genomic_DNA"/>
</dbReference>
<dbReference type="PANTHER" id="PTHR35176">
    <property type="entry name" value="HEME OXYGENASE HI_0854-RELATED"/>
    <property type="match status" value="1"/>
</dbReference>
<feature type="domain" description="Pyridoxamine 5'-phosphate oxidase N-terminal" evidence="2">
    <location>
        <begin position="7"/>
        <end position="138"/>
    </location>
</feature>
<dbReference type="InterPro" id="IPR011576">
    <property type="entry name" value="Pyridox_Oxase_N"/>
</dbReference>
<name>A0A1I2HRS3_9ACTN</name>
<dbReference type="GO" id="GO:0070967">
    <property type="term" value="F:coenzyme F420 binding"/>
    <property type="evidence" value="ECO:0007669"/>
    <property type="project" value="TreeGrafter"/>
</dbReference>
<dbReference type="NCBIfam" id="TIGR03668">
    <property type="entry name" value="Rv0121_F420"/>
    <property type="match status" value="1"/>
</dbReference>
<protein>
    <submittedName>
        <fullName evidence="3">PPOX class probable F420-dependent enzyme, Rv0121 family</fullName>
    </submittedName>
</protein>